<evidence type="ECO:0000313" key="2">
    <source>
        <dbReference type="Proteomes" id="UP000002489"/>
    </source>
</evidence>
<dbReference type="EnsemblFungi" id="FOXG_14232T0">
    <property type="protein sequence ID" value="FOXG_14232P0"/>
    <property type="gene ID" value="FOXG_14232"/>
</dbReference>
<reference evidence="1" key="2">
    <citation type="submission" date="2025-08" db="UniProtKB">
        <authorList>
            <consortium name="EnsemblFungi"/>
        </authorList>
    </citation>
    <scope>IDENTIFICATION</scope>
    <source>
        <strain evidence="1">4287 / CBS 123668 / FGSC 9935 / NRRL 34936</strain>
    </source>
</reference>
<reference evidence="2" key="1">
    <citation type="journal article" date="2012" name="Mol. Plant Microbe Interact.">
        <title>A highly conserved effector in Fusarium oxysporum is required for full virulence on Arabidopsis.</title>
        <authorList>
            <person name="Thatcher L.F."/>
            <person name="Gardiner D.M."/>
            <person name="Kazan K."/>
            <person name="Manners J."/>
        </authorList>
    </citation>
    <scope>NUCLEOTIDE SEQUENCE [LARGE SCALE GENOMIC DNA]</scope>
    <source>
        <strain evidence="2">Fo5176</strain>
    </source>
</reference>
<dbReference type="Proteomes" id="UP000002489">
    <property type="component" value="Unassembled WGS sequence"/>
</dbReference>
<organism evidence="1 2">
    <name type="scientific">Fusarium oxysporum (strain Fo5176)</name>
    <name type="common">Fusarium vascular wilt</name>
    <dbReference type="NCBI Taxonomy" id="660025"/>
    <lineage>
        <taxon>Eukaryota</taxon>
        <taxon>Fungi</taxon>
        <taxon>Dikarya</taxon>
        <taxon>Ascomycota</taxon>
        <taxon>Pezizomycotina</taxon>
        <taxon>Sordariomycetes</taxon>
        <taxon>Hypocreomycetidae</taxon>
        <taxon>Hypocreales</taxon>
        <taxon>Nectriaceae</taxon>
        <taxon>Fusarium</taxon>
        <taxon>Fusarium oxysporum species complex</taxon>
    </lineage>
</organism>
<protein>
    <submittedName>
        <fullName evidence="1">Uncharacterized protein</fullName>
    </submittedName>
</protein>
<dbReference type="AlphaFoldDB" id="A0A0D2YD50"/>
<name>A0A0D2YD50_FUSOF</name>
<evidence type="ECO:0000313" key="1">
    <source>
        <dbReference type="EnsemblFungi" id="FOXG_14232P0"/>
    </source>
</evidence>
<proteinExistence type="predicted"/>
<accession>A0A0D2YD50</accession>
<sequence>MEQDGDLDALDRLKQGEGFPQELVEESASAVKQDALENQTVIAEFRSLLDEENALAVILDDLSKPKKGEGLHLKLVVVTRAAVIQCALGMQNQVGRLPPRRG</sequence>